<organism evidence="5 6">
    <name type="scientific">Sphenodon punctatus</name>
    <name type="common">Tuatara</name>
    <name type="synonym">Hatteria punctata</name>
    <dbReference type="NCBI Taxonomy" id="8508"/>
    <lineage>
        <taxon>Eukaryota</taxon>
        <taxon>Metazoa</taxon>
        <taxon>Chordata</taxon>
        <taxon>Craniata</taxon>
        <taxon>Vertebrata</taxon>
        <taxon>Euteleostomi</taxon>
        <taxon>Lepidosauria</taxon>
        <taxon>Sphenodontia</taxon>
        <taxon>Sphenodontidae</taxon>
        <taxon>Sphenodon</taxon>
    </lineage>
</organism>
<keyword evidence="2" id="KW-0963">Cytoplasm</keyword>
<dbReference type="PANTHER" id="PTHR21553">
    <property type="entry name" value="ALMS1-RELATED"/>
    <property type="match status" value="1"/>
</dbReference>
<comment type="subcellular location">
    <subcellularLocation>
        <location evidence="1">Cytoplasm</location>
        <location evidence="1">Cytoskeleton</location>
        <location evidence="1">Microtubule organizing center</location>
        <location evidence="1">Centrosome</location>
    </subcellularLocation>
</comment>
<evidence type="ECO:0000313" key="6">
    <source>
        <dbReference type="Proteomes" id="UP000694392"/>
    </source>
</evidence>
<protein>
    <recommendedName>
        <fullName evidence="4">ALMS motif domain-containing protein</fullName>
    </recommendedName>
</protein>
<dbReference type="Ensembl" id="ENSSPUT00000019088.1">
    <property type="protein sequence ID" value="ENSSPUP00000017925.1"/>
    <property type="gene ID" value="ENSSPUG00000013856.1"/>
</dbReference>
<proteinExistence type="predicted"/>
<dbReference type="GO" id="GO:0005829">
    <property type="term" value="C:cytosol"/>
    <property type="evidence" value="ECO:0007669"/>
    <property type="project" value="TreeGrafter"/>
</dbReference>
<evidence type="ECO:0000256" key="2">
    <source>
        <dbReference type="ARBA" id="ARBA00022490"/>
    </source>
</evidence>
<evidence type="ECO:0000313" key="5">
    <source>
        <dbReference type="Ensembl" id="ENSSPUP00000017925.1"/>
    </source>
</evidence>
<keyword evidence="3" id="KW-0206">Cytoskeleton</keyword>
<dbReference type="GeneTree" id="ENSGT00940000153123"/>
<sequence>MHRPDFISRSGERVKRLKLVMEERKLQSMLQSEREELFNPLEKRKGYQNARSLLSNGDYMVIQKKRTIPKSEMVRRSKRIYEQLPEVRRKREEEKRKSEYTTNRLKAQLYKTKITNRILGRRVPWN</sequence>
<feature type="domain" description="ALMS motif" evidence="4">
    <location>
        <begin position="1"/>
        <end position="122"/>
    </location>
</feature>
<dbReference type="InterPro" id="IPR029299">
    <property type="entry name" value="ALMS_motif"/>
</dbReference>
<dbReference type="GO" id="GO:0008017">
    <property type="term" value="F:microtubule binding"/>
    <property type="evidence" value="ECO:0007669"/>
    <property type="project" value="TreeGrafter"/>
</dbReference>
<dbReference type="Proteomes" id="UP000694392">
    <property type="component" value="Unplaced"/>
</dbReference>
<dbReference type="Pfam" id="PF15309">
    <property type="entry name" value="ALMS_motif"/>
    <property type="match status" value="1"/>
</dbReference>
<dbReference type="AlphaFoldDB" id="A0A8D0HDY0"/>
<reference evidence="5" key="2">
    <citation type="submission" date="2025-09" db="UniProtKB">
        <authorList>
            <consortium name="Ensembl"/>
        </authorList>
    </citation>
    <scope>IDENTIFICATION</scope>
</reference>
<dbReference type="GO" id="GO:0005813">
    <property type="term" value="C:centrosome"/>
    <property type="evidence" value="ECO:0007669"/>
    <property type="project" value="UniProtKB-SubCell"/>
</dbReference>
<evidence type="ECO:0000256" key="1">
    <source>
        <dbReference type="ARBA" id="ARBA00004300"/>
    </source>
</evidence>
<dbReference type="GO" id="GO:0046599">
    <property type="term" value="P:regulation of centriole replication"/>
    <property type="evidence" value="ECO:0007669"/>
    <property type="project" value="TreeGrafter"/>
</dbReference>
<evidence type="ECO:0000256" key="3">
    <source>
        <dbReference type="ARBA" id="ARBA00023212"/>
    </source>
</evidence>
<name>A0A8D0HDY0_SPHPU</name>
<keyword evidence="6" id="KW-1185">Reference proteome</keyword>
<evidence type="ECO:0000259" key="4">
    <source>
        <dbReference type="Pfam" id="PF15309"/>
    </source>
</evidence>
<dbReference type="GO" id="GO:0005814">
    <property type="term" value="C:centriole"/>
    <property type="evidence" value="ECO:0007669"/>
    <property type="project" value="TreeGrafter"/>
</dbReference>
<accession>A0A8D0HDY0</accession>
<dbReference type="PANTHER" id="PTHR21553:SF22">
    <property type="entry name" value="CENTROSOME-ASSOCIATED PROTEIN ALMS1"/>
    <property type="match status" value="1"/>
</dbReference>
<dbReference type="OMA" id="KRITNHV"/>
<reference evidence="5" key="1">
    <citation type="submission" date="2025-08" db="UniProtKB">
        <authorList>
            <consortium name="Ensembl"/>
        </authorList>
    </citation>
    <scope>IDENTIFICATION</scope>
</reference>